<name>A0A9D1ME58_9FIRM</name>
<sequence length="67" mass="7256">MKIVRLDEVDSTNLYARSLIGEGEELAVIALRQTGGRGTKGRQFVSEAGGVYLTRLKFPADFPASQA</sequence>
<organism evidence="1 2">
    <name type="scientific">Candidatus Scatosoma pullistercoris</name>
    <dbReference type="NCBI Taxonomy" id="2840934"/>
    <lineage>
        <taxon>Bacteria</taxon>
        <taxon>Bacillati</taxon>
        <taxon>Bacillota</taxon>
        <taxon>Clostridia</taxon>
        <taxon>Candidatus Scatosoma</taxon>
    </lineage>
</organism>
<dbReference type="InterPro" id="IPR045864">
    <property type="entry name" value="aa-tRNA-synth_II/BPL/LPL"/>
</dbReference>
<dbReference type="GO" id="GO:0016740">
    <property type="term" value="F:transferase activity"/>
    <property type="evidence" value="ECO:0007669"/>
    <property type="project" value="UniProtKB-ARBA"/>
</dbReference>
<dbReference type="GO" id="GO:0004077">
    <property type="term" value="F:biotin--[biotin carboxyl-carrier protein] ligase activity"/>
    <property type="evidence" value="ECO:0007669"/>
    <property type="project" value="UniProtKB-EC"/>
</dbReference>
<reference evidence="1" key="2">
    <citation type="journal article" date="2021" name="PeerJ">
        <title>Extensive microbial diversity within the chicken gut microbiome revealed by metagenomics and culture.</title>
        <authorList>
            <person name="Gilroy R."/>
            <person name="Ravi A."/>
            <person name="Getino M."/>
            <person name="Pursley I."/>
            <person name="Horton D.L."/>
            <person name="Alikhan N.F."/>
            <person name="Baker D."/>
            <person name="Gharbi K."/>
            <person name="Hall N."/>
            <person name="Watson M."/>
            <person name="Adriaenssens E.M."/>
            <person name="Foster-Nyarko E."/>
            <person name="Jarju S."/>
            <person name="Secka A."/>
            <person name="Antonio M."/>
            <person name="Oren A."/>
            <person name="Chaudhuri R.R."/>
            <person name="La Ragione R."/>
            <person name="Hildebrand F."/>
            <person name="Pallen M.J."/>
        </authorList>
    </citation>
    <scope>NUCLEOTIDE SEQUENCE</scope>
    <source>
        <strain evidence="1">11687</strain>
    </source>
</reference>
<dbReference type="AlphaFoldDB" id="A0A9D1ME58"/>
<dbReference type="SUPFAM" id="SSF55681">
    <property type="entry name" value="Class II aaRS and biotin synthetases"/>
    <property type="match status" value="1"/>
</dbReference>
<gene>
    <name evidence="1" type="ORF">IAC57_00575</name>
</gene>
<accession>A0A9D1ME58</accession>
<dbReference type="Gene3D" id="3.30.930.10">
    <property type="entry name" value="Bira Bifunctional Protein, Domain 2"/>
    <property type="match status" value="1"/>
</dbReference>
<evidence type="ECO:0000313" key="2">
    <source>
        <dbReference type="Proteomes" id="UP000824081"/>
    </source>
</evidence>
<dbReference type="EC" id="6.3.4.15" evidence="1"/>
<keyword evidence="1" id="KW-0436">Ligase</keyword>
<feature type="non-terminal residue" evidence="1">
    <location>
        <position position="67"/>
    </location>
</feature>
<dbReference type="Proteomes" id="UP000824081">
    <property type="component" value="Unassembled WGS sequence"/>
</dbReference>
<comment type="caution">
    <text evidence="1">The sequence shown here is derived from an EMBL/GenBank/DDBJ whole genome shotgun (WGS) entry which is preliminary data.</text>
</comment>
<proteinExistence type="predicted"/>
<evidence type="ECO:0000313" key="1">
    <source>
        <dbReference type="EMBL" id="HIU58571.1"/>
    </source>
</evidence>
<protein>
    <submittedName>
        <fullName evidence="1">Biotin--[acetyl-CoA-carboxylase] ligase</fullName>
        <ecNumber evidence="1">6.3.4.15</ecNumber>
    </submittedName>
</protein>
<dbReference type="EMBL" id="DVMZ01000016">
    <property type="protein sequence ID" value="HIU58571.1"/>
    <property type="molecule type" value="Genomic_DNA"/>
</dbReference>
<reference evidence="1" key="1">
    <citation type="submission" date="2020-10" db="EMBL/GenBank/DDBJ databases">
        <authorList>
            <person name="Gilroy R."/>
        </authorList>
    </citation>
    <scope>NUCLEOTIDE SEQUENCE</scope>
    <source>
        <strain evidence="1">11687</strain>
    </source>
</reference>